<comment type="function">
    <text evidence="8">Part of the outer membrane protein assembly complex, which is involved in assembly and insertion of beta-barrel proteins into the outer membrane.</text>
</comment>
<evidence type="ECO:0000256" key="5">
    <source>
        <dbReference type="ARBA" id="ARBA00022737"/>
    </source>
</evidence>
<dbReference type="Pfam" id="PF01103">
    <property type="entry name" value="Omp85"/>
    <property type="match status" value="1"/>
</dbReference>
<dbReference type="FunFam" id="3.10.20.310:FF:000002">
    <property type="entry name" value="Outer membrane protein assembly factor BamA"/>
    <property type="match status" value="1"/>
</dbReference>
<dbReference type="PIRSF" id="PIRSF006076">
    <property type="entry name" value="OM_assembly_OMP85"/>
    <property type="match status" value="1"/>
</dbReference>
<evidence type="ECO:0000259" key="10">
    <source>
        <dbReference type="PROSITE" id="PS51779"/>
    </source>
</evidence>
<feature type="chain" id="PRO_5009010244" description="Outer membrane protein assembly factor BamA" evidence="8">
    <location>
        <begin position="21"/>
        <end position="757"/>
    </location>
</feature>
<dbReference type="RefSeq" id="WP_013293734.1">
    <property type="nucleotide sequence ID" value="NC_014394.1"/>
</dbReference>
<evidence type="ECO:0000313" key="11">
    <source>
        <dbReference type="EMBL" id="ADL55796.1"/>
    </source>
</evidence>
<keyword evidence="12" id="KW-1185">Reference proteome</keyword>
<keyword evidence="4 8" id="KW-0732">Signal</keyword>
<dbReference type="KEGG" id="gca:Galf_1785"/>
<proteinExistence type="inferred from homology"/>
<dbReference type="NCBIfam" id="TIGR03303">
    <property type="entry name" value="OM_YaeT"/>
    <property type="match status" value="1"/>
</dbReference>
<keyword evidence="5 8" id="KW-0677">Repeat</keyword>
<feature type="domain" description="POTRA" evidence="10">
    <location>
        <begin position="266"/>
        <end position="344"/>
    </location>
</feature>
<dbReference type="Pfam" id="PF07244">
    <property type="entry name" value="POTRA"/>
    <property type="match status" value="4"/>
</dbReference>
<dbReference type="InterPro" id="IPR023707">
    <property type="entry name" value="OM_assembly_BamA"/>
</dbReference>
<dbReference type="PROSITE" id="PS51779">
    <property type="entry name" value="POTRA"/>
    <property type="match status" value="5"/>
</dbReference>
<dbReference type="GO" id="GO:0043165">
    <property type="term" value="P:Gram-negative-bacterium-type cell outer membrane assembly"/>
    <property type="evidence" value="ECO:0007669"/>
    <property type="project" value="UniProtKB-UniRule"/>
</dbReference>
<feature type="domain" description="POTRA" evidence="10">
    <location>
        <begin position="24"/>
        <end position="91"/>
    </location>
</feature>
<evidence type="ECO:0000256" key="2">
    <source>
        <dbReference type="ARBA" id="ARBA00022452"/>
    </source>
</evidence>
<evidence type="ECO:0000256" key="3">
    <source>
        <dbReference type="ARBA" id="ARBA00022692"/>
    </source>
</evidence>
<protein>
    <recommendedName>
        <fullName evidence="8 9">Outer membrane protein assembly factor BamA</fullName>
    </recommendedName>
</protein>
<gene>
    <name evidence="8" type="primary">bamA</name>
    <name evidence="11" type="ordered locus">Galf_1785</name>
</gene>
<organism evidence="11 12">
    <name type="scientific">Gallionella capsiferriformans (strain ES-2)</name>
    <name type="common">Gallionella ferruginea capsiferriformans (strain ES-2)</name>
    <dbReference type="NCBI Taxonomy" id="395494"/>
    <lineage>
        <taxon>Bacteria</taxon>
        <taxon>Pseudomonadati</taxon>
        <taxon>Pseudomonadota</taxon>
        <taxon>Betaproteobacteria</taxon>
        <taxon>Nitrosomonadales</taxon>
        <taxon>Gallionellaceae</taxon>
        <taxon>Gallionella</taxon>
    </lineage>
</organism>
<sequence length="757" mass="83047" precursor="true">MNKTKLAGILSLLFAAPAWAISPFTVTDIRVEGIQRTEAGTVFSYLPVKVGEVMNDEQAAVAIRALYGTGFFKDVRLEVEQGVLIVLVKERPSIASIQVNGVKDFSKDQLKDNMKYAGLAEARIFDKGALDKAVQDLKRQYVARGKYGVSVNAKVTELERNRVGVVFDVVEGEISKIKQINIVGNKAYSEADLLDLMKLSTPDWMSWMSKNDQYSKQKLSADMESMRSFYMDSGFLEFNINSTQISITPDKKDIYITINVTEGEKYTISKVAVSGNTLVAKEEIEKLVQVKPNDAFSRKALSETSKLVGERLAAEGYAFANVNAIPDLNKEKHEVAFNFVVDPGQRVYIRRINIAGNTKTRDEVIRREFRQVEGAWFDVTKIKKSKQRVDRLNFFSEVNVETPAVQGTSDQMDVNASVKEKSTGSFTVGAGISQGEGLVLSGGVTQANLFGSGNMLSTQLNTSKINKNISVSYTNPYYTDEGVSRGFDIYQRNTNATNTIMSRYTSATTGGGVRFGIPISEDQSISFGLSAEKSTIGLTALSPLSYQNYVTTFGSTNTTVLGTLGWGRDSRDSAIYTTEGTVQRAYAEVALPVMDMRYYKVNYDQQWYYPISSDFTLMLNGMAGAGRGYGGKQMPFFKNFYAGGSGSVRGYEANSLGPRDANNFSLGGQRRVAASMEIMAPIPGIKDKSVRLSGFVDGGAVYGTGTLPGSVGMRYSYGAAVTWLSPMGPMKFSYGLPLNKQAVDKLQAFQFTLGTMF</sequence>
<dbReference type="Gene3D" id="2.40.160.50">
    <property type="entry name" value="membrane protein fhac: a member of the omp85/tpsb transporter family"/>
    <property type="match status" value="1"/>
</dbReference>
<dbReference type="HAMAP" id="MF_01430">
    <property type="entry name" value="OM_assembly_BamA"/>
    <property type="match status" value="1"/>
</dbReference>
<dbReference type="InterPro" id="IPR034746">
    <property type="entry name" value="POTRA"/>
</dbReference>
<dbReference type="EMBL" id="CP002159">
    <property type="protein sequence ID" value="ADL55796.1"/>
    <property type="molecule type" value="Genomic_DNA"/>
</dbReference>
<dbReference type="eggNOG" id="COG4775">
    <property type="taxonomic scope" value="Bacteria"/>
</dbReference>
<dbReference type="Gene3D" id="3.10.20.310">
    <property type="entry name" value="membrane protein fhac"/>
    <property type="match status" value="5"/>
</dbReference>
<evidence type="ECO:0000256" key="9">
    <source>
        <dbReference type="NCBIfam" id="TIGR03303"/>
    </source>
</evidence>
<keyword evidence="6 8" id="KW-0472">Membrane</keyword>
<dbReference type="PANTHER" id="PTHR12815">
    <property type="entry name" value="SORTING AND ASSEMBLY MACHINERY SAMM50 PROTEIN FAMILY MEMBER"/>
    <property type="match status" value="1"/>
</dbReference>
<keyword evidence="2 8" id="KW-1134">Transmembrane beta strand</keyword>
<dbReference type="STRING" id="395494.Galf_1785"/>
<accession>D9SGZ9</accession>
<dbReference type="GO" id="GO:0051205">
    <property type="term" value="P:protein insertion into membrane"/>
    <property type="evidence" value="ECO:0007669"/>
    <property type="project" value="UniProtKB-UniRule"/>
</dbReference>
<dbReference type="InterPro" id="IPR010827">
    <property type="entry name" value="BamA/TamA_POTRA"/>
</dbReference>
<dbReference type="OrthoDB" id="9803054at2"/>
<dbReference type="Proteomes" id="UP000001235">
    <property type="component" value="Chromosome"/>
</dbReference>
<keyword evidence="3 8" id="KW-0812">Transmembrane</keyword>
<keyword evidence="7 8" id="KW-0998">Cell outer membrane</keyword>
<dbReference type="HOGENOM" id="CLU_007664_1_0_4"/>
<comment type="similarity">
    <text evidence="8">Belongs to the BamA family.</text>
</comment>
<dbReference type="GO" id="GO:0009279">
    <property type="term" value="C:cell outer membrane"/>
    <property type="evidence" value="ECO:0007669"/>
    <property type="project" value="UniProtKB-SubCell"/>
</dbReference>
<reference evidence="11 12" key="1">
    <citation type="submission" date="2010-08" db="EMBL/GenBank/DDBJ databases">
        <title>Complete sequence of Gallionella capsiferriformans ES-2.</title>
        <authorList>
            <consortium name="US DOE Joint Genome Institute"/>
            <person name="Lucas S."/>
            <person name="Copeland A."/>
            <person name="Lapidus A."/>
            <person name="Cheng J.-F."/>
            <person name="Bruce D."/>
            <person name="Goodwin L."/>
            <person name="Pitluck S."/>
            <person name="Chertkov O."/>
            <person name="Davenport K.W."/>
            <person name="Detter J.C."/>
            <person name="Han C."/>
            <person name="Tapia R."/>
            <person name="Land M."/>
            <person name="Hauser L."/>
            <person name="Chang Y.-J."/>
            <person name="Jeffries C."/>
            <person name="Kyrpides N."/>
            <person name="Ivanova N."/>
            <person name="Mikhailova N."/>
            <person name="Shelobolina E.S."/>
            <person name="Picardal F."/>
            <person name="Roden E."/>
            <person name="Emerson D."/>
            <person name="Woyke T."/>
        </authorList>
    </citation>
    <scope>NUCLEOTIDE SEQUENCE [LARGE SCALE GENOMIC DNA]</scope>
    <source>
        <strain evidence="11 12">ES-2</strain>
    </source>
</reference>
<dbReference type="AlphaFoldDB" id="D9SGZ9"/>
<dbReference type="InterPro" id="IPR000184">
    <property type="entry name" value="Bac_surfAg_D15"/>
</dbReference>
<dbReference type="PANTHER" id="PTHR12815:SF23">
    <property type="entry name" value="OUTER MEMBRANE PROTEIN ASSEMBLY FACTOR BAMA"/>
    <property type="match status" value="1"/>
</dbReference>
<evidence type="ECO:0000256" key="6">
    <source>
        <dbReference type="ARBA" id="ARBA00023136"/>
    </source>
</evidence>
<evidence type="ECO:0000256" key="7">
    <source>
        <dbReference type="ARBA" id="ARBA00023237"/>
    </source>
</evidence>
<dbReference type="InterPro" id="IPR039910">
    <property type="entry name" value="D15-like"/>
</dbReference>
<evidence type="ECO:0000256" key="8">
    <source>
        <dbReference type="HAMAP-Rule" id="MF_01430"/>
    </source>
</evidence>
<evidence type="ECO:0000256" key="4">
    <source>
        <dbReference type="ARBA" id="ARBA00022729"/>
    </source>
</evidence>
<name>D9SGZ9_GALCS</name>
<feature type="signal peptide" evidence="8">
    <location>
        <begin position="1"/>
        <end position="20"/>
    </location>
</feature>
<evidence type="ECO:0000256" key="1">
    <source>
        <dbReference type="ARBA" id="ARBA00004370"/>
    </source>
</evidence>
<comment type="subunit">
    <text evidence="8">Part of the Bam complex.</text>
</comment>
<feature type="domain" description="POTRA" evidence="10">
    <location>
        <begin position="92"/>
        <end position="172"/>
    </location>
</feature>
<comment type="subcellular location">
    <subcellularLocation>
        <location evidence="8">Cell outer membrane</location>
    </subcellularLocation>
    <subcellularLocation>
        <location evidence="1">Membrane</location>
    </subcellularLocation>
</comment>
<feature type="domain" description="POTRA" evidence="10">
    <location>
        <begin position="347"/>
        <end position="421"/>
    </location>
</feature>
<evidence type="ECO:0000313" key="12">
    <source>
        <dbReference type="Proteomes" id="UP000001235"/>
    </source>
</evidence>
<feature type="domain" description="POTRA" evidence="10">
    <location>
        <begin position="175"/>
        <end position="263"/>
    </location>
</feature>